<accession>A0A101H099</accession>
<evidence type="ECO:0000313" key="7">
    <source>
        <dbReference type="Proteomes" id="UP000054260"/>
    </source>
</evidence>
<feature type="domain" description="Radical SAM core" evidence="4">
    <location>
        <begin position="41"/>
        <end position="199"/>
    </location>
</feature>
<dbReference type="PATRIC" id="fig|1236046.5.peg.1809"/>
<dbReference type="Proteomes" id="UP000055014">
    <property type="component" value="Unassembled WGS sequence"/>
</dbReference>
<evidence type="ECO:0000256" key="3">
    <source>
        <dbReference type="ARBA" id="ARBA00023014"/>
    </source>
</evidence>
<proteinExistence type="predicted"/>
<name>A0A101H099_9BACT</name>
<dbReference type="Gene3D" id="3.80.30.30">
    <property type="match status" value="1"/>
</dbReference>
<dbReference type="SFLD" id="SFLDS00029">
    <property type="entry name" value="Radical_SAM"/>
    <property type="match status" value="1"/>
</dbReference>
<evidence type="ECO:0000313" key="5">
    <source>
        <dbReference type="EMBL" id="KUK67956.1"/>
    </source>
</evidence>
<evidence type="ECO:0000313" key="6">
    <source>
        <dbReference type="EMBL" id="KUK90471.1"/>
    </source>
</evidence>
<sequence>MHFQKRIREEKQCRIDLYMIEEIRASKALTKSGIPLTDFTVNPYVGCTIGCKYCFARFIGSFKYCHGRWGRDVQVRKNIVSLLRKEITSHPKRGVFLSTACDPYQHIEEKYEITREILRILISHRIPVLVMSKSALVRRDIDLLRASEGEARVLITVTTDIDDVRKILEPGSSSFEERLETIDMLIANGIEVGAFVGPVLPMNATRVAFELSKRVEEVQIDPMNYTFQIRGIYREFGWQRWLSTEAYENVREEFSRLLHVD</sequence>
<dbReference type="EMBL" id="LGGW01000033">
    <property type="protein sequence ID" value="KUK90471.1"/>
    <property type="molecule type" value="Genomic_DNA"/>
</dbReference>
<evidence type="ECO:0000313" key="8">
    <source>
        <dbReference type="Proteomes" id="UP000055014"/>
    </source>
</evidence>
<comment type="caution">
    <text evidence="5">The sequence shown here is derived from an EMBL/GenBank/DDBJ whole genome shotgun (WGS) entry which is preliminary data.</text>
</comment>
<evidence type="ECO:0000256" key="2">
    <source>
        <dbReference type="ARBA" id="ARBA00023004"/>
    </source>
</evidence>
<reference evidence="7 8" key="2">
    <citation type="journal article" date="2015" name="MBio">
        <title>Genome-Resolved Metagenomic Analysis Reveals Roles for Candidate Phyla and Other Microbial Community Members in Biogeochemical Transformations in Oil Reservoirs.</title>
        <authorList>
            <person name="Hu P."/>
            <person name="Tom L."/>
            <person name="Singh A."/>
            <person name="Thomas B.C."/>
            <person name="Baker B.J."/>
            <person name="Piceno Y.M."/>
            <person name="Andersen G.L."/>
            <person name="Banfield J.F."/>
        </authorList>
    </citation>
    <scope>NUCLEOTIDE SEQUENCE [LARGE SCALE GENOMIC DNA]</scope>
</reference>
<evidence type="ECO:0000256" key="1">
    <source>
        <dbReference type="ARBA" id="ARBA00022723"/>
    </source>
</evidence>
<gene>
    <name evidence="5" type="ORF">XD86_0491</name>
    <name evidence="6" type="ORF">XE02_0536</name>
</gene>
<dbReference type="InterPro" id="IPR058240">
    <property type="entry name" value="rSAM_sf"/>
</dbReference>
<dbReference type="PANTHER" id="PTHR43432:SF3">
    <property type="entry name" value="SLR0285 PROTEIN"/>
    <property type="match status" value="1"/>
</dbReference>
<evidence type="ECO:0000259" key="4">
    <source>
        <dbReference type="Pfam" id="PF04055"/>
    </source>
</evidence>
<dbReference type="AlphaFoldDB" id="A0A101H099"/>
<keyword evidence="3" id="KW-0411">Iron-sulfur</keyword>
<keyword evidence="5" id="KW-0456">Lyase</keyword>
<dbReference type="InterPro" id="IPR040086">
    <property type="entry name" value="MJ0683-like"/>
</dbReference>
<keyword evidence="1" id="KW-0479">Metal-binding</keyword>
<reference evidence="5" key="1">
    <citation type="journal article" date="2015" name="MBio">
        <title>Genome-resolved metagenomic analysis reveals roles for candidate phyla and other microbial community members in biogeochemical transformations in oil reservoirs.</title>
        <authorList>
            <person name="Hu P."/>
            <person name="Tom L."/>
            <person name="Singh A."/>
            <person name="Thomas B.C."/>
            <person name="Baker B.J."/>
            <person name="Piceno Y.M."/>
            <person name="Andersen G.L."/>
            <person name="Banfield J.F."/>
        </authorList>
    </citation>
    <scope>NUCLEOTIDE SEQUENCE [LARGE SCALE GENOMIC DNA]</scope>
    <source>
        <strain evidence="5">46_47</strain>
        <strain evidence="6">46_70</strain>
    </source>
</reference>
<dbReference type="PANTHER" id="PTHR43432">
    <property type="entry name" value="SLR0285 PROTEIN"/>
    <property type="match status" value="1"/>
</dbReference>
<protein>
    <submittedName>
        <fullName evidence="5">DNA repair photolyase</fullName>
    </submittedName>
</protein>
<dbReference type="InterPro" id="IPR007197">
    <property type="entry name" value="rSAM"/>
</dbReference>
<dbReference type="EMBL" id="LGGH01000052">
    <property type="protein sequence ID" value="KUK67956.1"/>
    <property type="molecule type" value="Genomic_DNA"/>
</dbReference>
<keyword evidence="2" id="KW-0408">Iron</keyword>
<dbReference type="SFLD" id="SFLDG01084">
    <property type="entry name" value="Uncharacterised_Radical_SAM_Su"/>
    <property type="match status" value="1"/>
</dbReference>
<organism evidence="5 7">
    <name type="scientific">Mesotoga infera</name>
    <dbReference type="NCBI Taxonomy" id="1236046"/>
    <lineage>
        <taxon>Bacteria</taxon>
        <taxon>Thermotogati</taxon>
        <taxon>Thermotogota</taxon>
        <taxon>Thermotogae</taxon>
        <taxon>Kosmotogales</taxon>
        <taxon>Kosmotogaceae</taxon>
        <taxon>Mesotoga</taxon>
    </lineage>
</organism>
<dbReference type="CDD" id="cd01335">
    <property type="entry name" value="Radical_SAM"/>
    <property type="match status" value="1"/>
</dbReference>
<dbReference type="SUPFAM" id="SSF102114">
    <property type="entry name" value="Radical SAM enzymes"/>
    <property type="match status" value="1"/>
</dbReference>
<dbReference type="GO" id="GO:0016829">
    <property type="term" value="F:lyase activity"/>
    <property type="evidence" value="ECO:0007669"/>
    <property type="project" value="UniProtKB-KW"/>
</dbReference>
<dbReference type="GO" id="GO:0051536">
    <property type="term" value="F:iron-sulfur cluster binding"/>
    <property type="evidence" value="ECO:0007669"/>
    <property type="project" value="UniProtKB-KW"/>
</dbReference>
<dbReference type="Pfam" id="PF04055">
    <property type="entry name" value="Radical_SAM"/>
    <property type="match status" value="1"/>
</dbReference>
<dbReference type="GO" id="GO:0046872">
    <property type="term" value="F:metal ion binding"/>
    <property type="evidence" value="ECO:0007669"/>
    <property type="project" value="UniProtKB-KW"/>
</dbReference>
<dbReference type="Proteomes" id="UP000054260">
    <property type="component" value="Unassembled WGS sequence"/>
</dbReference>